<evidence type="ECO:0008006" key="3">
    <source>
        <dbReference type="Google" id="ProtNLM"/>
    </source>
</evidence>
<dbReference type="EMBL" id="VULO01000004">
    <property type="protein sequence ID" value="MSS83942.1"/>
    <property type="molecule type" value="Genomic_DNA"/>
</dbReference>
<proteinExistence type="predicted"/>
<accession>A0A6N7W685</accession>
<keyword evidence="2" id="KW-1185">Reference proteome</keyword>
<comment type="caution">
    <text evidence="1">The sequence shown here is derived from an EMBL/GenBank/DDBJ whole genome shotgun (WGS) entry which is preliminary data.</text>
</comment>
<reference evidence="1 2" key="1">
    <citation type="submission" date="2019-08" db="EMBL/GenBank/DDBJ databases">
        <title>In-depth cultivation of the pig gut microbiome towards novel bacterial diversity and tailored functional studies.</title>
        <authorList>
            <person name="Wylensek D."/>
            <person name="Hitch T.C.A."/>
            <person name="Clavel T."/>
        </authorList>
    </citation>
    <scope>NUCLEOTIDE SEQUENCE [LARGE SCALE GENOMIC DNA]</scope>
    <source>
        <strain evidence="1 2">WB03_NA08</strain>
    </source>
</reference>
<protein>
    <recommendedName>
        <fullName evidence="3">Acetone carboxylase</fullName>
    </recommendedName>
</protein>
<gene>
    <name evidence="1" type="ORF">FYJ24_04015</name>
</gene>
<evidence type="ECO:0000313" key="2">
    <source>
        <dbReference type="Proteomes" id="UP000470875"/>
    </source>
</evidence>
<evidence type="ECO:0000313" key="1">
    <source>
        <dbReference type="EMBL" id="MSS83942.1"/>
    </source>
</evidence>
<dbReference type="Proteomes" id="UP000470875">
    <property type="component" value="Unassembled WGS sequence"/>
</dbReference>
<dbReference type="RefSeq" id="WP_154543844.1">
    <property type="nucleotide sequence ID" value="NZ_VULO01000004.1"/>
</dbReference>
<organism evidence="1 2">
    <name type="scientific">Scrofimicrobium canadense</name>
    <dbReference type="NCBI Taxonomy" id="2652290"/>
    <lineage>
        <taxon>Bacteria</taxon>
        <taxon>Bacillati</taxon>
        <taxon>Actinomycetota</taxon>
        <taxon>Actinomycetes</taxon>
        <taxon>Actinomycetales</taxon>
        <taxon>Actinomycetaceae</taxon>
        <taxon>Scrofimicrobium</taxon>
    </lineage>
</organism>
<sequence length="76" mass="8619">MPLTPGPDTLICSARECTHDAVNAVVWSNPKIHYGRHKTWLACEEHTQTLLEYLKHRGFPAEVKTLDEIENDSTSD</sequence>
<name>A0A6N7W685_9ACTO</name>
<dbReference type="AlphaFoldDB" id="A0A6N7W685"/>